<comment type="caution">
    <text evidence="8">The sequence shown here is derived from an EMBL/GenBank/DDBJ whole genome shotgun (WGS) entry which is preliminary data.</text>
</comment>
<keyword evidence="6 7" id="KW-0472">Membrane</keyword>
<dbReference type="AlphaFoldDB" id="A0A6A4VZP6"/>
<dbReference type="InterPro" id="IPR018629">
    <property type="entry name" value="XK-rel"/>
</dbReference>
<evidence type="ECO:0000256" key="3">
    <source>
        <dbReference type="ARBA" id="ARBA00022475"/>
    </source>
</evidence>
<comment type="similarity">
    <text evidence="2 7">Belongs to the XK family.</text>
</comment>
<dbReference type="GO" id="GO:0005886">
    <property type="term" value="C:plasma membrane"/>
    <property type="evidence" value="ECO:0007669"/>
    <property type="project" value="UniProtKB-SubCell"/>
</dbReference>
<keyword evidence="3" id="KW-1003">Cell membrane</keyword>
<evidence type="ECO:0000256" key="4">
    <source>
        <dbReference type="ARBA" id="ARBA00022692"/>
    </source>
</evidence>
<accession>A0A6A4VZP6</accession>
<sequence>MTEETKLKQRKIDYMEKAKVECSPPVFTYWDQIFLVLSIIGYIFNKIIDVVLIHTYLTGGHPVRCLLTVLIVAVPQSLVNLVSYRWHVHDGEATTSLLVIHCCQLGVFLRLVTQFSDGRRWRKSRTDGDAMLYLQQSSDVAMLSLFLGYLESAPQLLLQVYVTSTEDGWQLVQGVSAALALLALAWSNASYAKWMRLSRGDKLPLGGAAAFLQVSELS</sequence>
<keyword evidence="9" id="KW-1185">Reference proteome</keyword>
<feature type="transmembrane region" description="Helical" evidence="7">
    <location>
        <begin position="33"/>
        <end position="53"/>
    </location>
</feature>
<organism evidence="8 9">
    <name type="scientific">Amphibalanus amphitrite</name>
    <name type="common">Striped barnacle</name>
    <name type="synonym">Balanus amphitrite</name>
    <dbReference type="NCBI Taxonomy" id="1232801"/>
    <lineage>
        <taxon>Eukaryota</taxon>
        <taxon>Metazoa</taxon>
        <taxon>Ecdysozoa</taxon>
        <taxon>Arthropoda</taxon>
        <taxon>Crustacea</taxon>
        <taxon>Multicrustacea</taxon>
        <taxon>Cirripedia</taxon>
        <taxon>Thoracica</taxon>
        <taxon>Thoracicalcarea</taxon>
        <taxon>Balanomorpha</taxon>
        <taxon>Balanoidea</taxon>
        <taxon>Balanidae</taxon>
        <taxon>Amphibalaninae</taxon>
        <taxon>Amphibalanus</taxon>
    </lineage>
</organism>
<evidence type="ECO:0000256" key="6">
    <source>
        <dbReference type="ARBA" id="ARBA00023136"/>
    </source>
</evidence>
<evidence type="ECO:0000313" key="8">
    <source>
        <dbReference type="EMBL" id="KAF0296870.1"/>
    </source>
</evidence>
<gene>
    <name evidence="8" type="primary">Xkr4_1</name>
    <name evidence="8" type="ORF">FJT64_005683</name>
</gene>
<dbReference type="EMBL" id="VIIS01001527">
    <property type="protein sequence ID" value="KAF0296870.1"/>
    <property type="molecule type" value="Genomic_DNA"/>
</dbReference>
<reference evidence="8 9" key="1">
    <citation type="submission" date="2019-07" db="EMBL/GenBank/DDBJ databases">
        <title>Draft genome assembly of a fouling barnacle, Amphibalanus amphitrite (Darwin, 1854): The first reference genome for Thecostraca.</title>
        <authorList>
            <person name="Kim W."/>
        </authorList>
    </citation>
    <scope>NUCLEOTIDE SEQUENCE [LARGE SCALE GENOMIC DNA]</scope>
    <source>
        <strain evidence="8">SNU_AA5</strain>
        <tissue evidence="8">Soma without cirri and trophi</tissue>
    </source>
</reference>
<evidence type="ECO:0000256" key="2">
    <source>
        <dbReference type="ARBA" id="ARBA00008789"/>
    </source>
</evidence>
<protein>
    <recommendedName>
        <fullName evidence="7">XK-related protein</fullName>
    </recommendedName>
</protein>
<proteinExistence type="inferred from homology"/>
<dbReference type="InterPro" id="IPR050895">
    <property type="entry name" value="XK-related_scramblase"/>
</dbReference>
<comment type="caution">
    <text evidence="7">Lacks conserved residue(s) required for the propagation of feature annotation.</text>
</comment>
<comment type="subcellular location">
    <subcellularLocation>
        <location evidence="1">Cell membrane</location>
        <topology evidence="1">Multi-pass membrane protein</topology>
    </subcellularLocation>
    <subcellularLocation>
        <location evidence="7">Membrane</location>
        <topology evidence="7">Multi-pass membrane protein</topology>
    </subcellularLocation>
</comment>
<dbReference type="PANTHER" id="PTHR16024">
    <property type="entry name" value="XK-RELATED PROTEIN"/>
    <property type="match status" value="1"/>
</dbReference>
<evidence type="ECO:0000256" key="5">
    <source>
        <dbReference type="ARBA" id="ARBA00022989"/>
    </source>
</evidence>
<evidence type="ECO:0000256" key="1">
    <source>
        <dbReference type="ARBA" id="ARBA00004651"/>
    </source>
</evidence>
<dbReference type="PANTHER" id="PTHR16024:SF28">
    <property type="entry name" value="XK-RELATED PROTEIN"/>
    <property type="match status" value="1"/>
</dbReference>
<name>A0A6A4VZP6_AMPAM</name>
<dbReference type="Pfam" id="PF09815">
    <property type="entry name" value="XK-related"/>
    <property type="match status" value="1"/>
</dbReference>
<evidence type="ECO:0000313" key="9">
    <source>
        <dbReference type="Proteomes" id="UP000440578"/>
    </source>
</evidence>
<evidence type="ECO:0000256" key="7">
    <source>
        <dbReference type="RuleBase" id="RU910716"/>
    </source>
</evidence>
<dbReference type="Proteomes" id="UP000440578">
    <property type="component" value="Unassembled WGS sequence"/>
</dbReference>
<keyword evidence="5 7" id="KW-1133">Transmembrane helix</keyword>
<keyword evidence="4 7" id="KW-0812">Transmembrane</keyword>
<dbReference type="OrthoDB" id="6356248at2759"/>